<gene>
    <name evidence="14" type="ORF">GHO28_25215</name>
    <name evidence="13" type="ORF">GHO30_26810</name>
    <name evidence="12" type="ORF">GHO37_28220</name>
</gene>
<feature type="transmembrane region" description="Helical" evidence="10">
    <location>
        <begin position="58"/>
        <end position="82"/>
    </location>
</feature>
<keyword evidence="9 10" id="KW-0472">Membrane</keyword>
<dbReference type="Pfam" id="PF00528">
    <property type="entry name" value="BPD_transp_1"/>
    <property type="match status" value="1"/>
</dbReference>
<evidence type="ECO:0000256" key="2">
    <source>
        <dbReference type="ARBA" id="ARBA00010072"/>
    </source>
</evidence>
<dbReference type="RefSeq" id="WP_048388660.1">
    <property type="nucleotide sequence ID" value="NZ_CP181271.1"/>
</dbReference>
<dbReference type="EMBL" id="WIWF01000251">
    <property type="protein sequence ID" value="MQT78115.1"/>
    <property type="molecule type" value="Genomic_DNA"/>
</dbReference>
<proteinExistence type="inferred from homology"/>
<dbReference type="Proteomes" id="UP000470186">
    <property type="component" value="Unassembled WGS sequence"/>
</dbReference>
<evidence type="ECO:0000313" key="13">
    <source>
        <dbReference type="EMBL" id="MQU34933.1"/>
    </source>
</evidence>
<keyword evidence="7" id="KW-0029">Amino-acid transport</keyword>
<dbReference type="GO" id="GO:0022857">
    <property type="term" value="F:transmembrane transporter activity"/>
    <property type="evidence" value="ECO:0007669"/>
    <property type="project" value="InterPro"/>
</dbReference>
<dbReference type="NCBIfam" id="TIGR01726">
    <property type="entry name" value="HEQRo_perm_3TM"/>
    <property type="match status" value="1"/>
</dbReference>
<comment type="caution">
    <text evidence="13">The sequence shown here is derived from an EMBL/GenBank/DDBJ whole genome shotgun (WGS) entry which is preliminary data.</text>
</comment>
<evidence type="ECO:0000259" key="11">
    <source>
        <dbReference type="PROSITE" id="PS50928"/>
    </source>
</evidence>
<comment type="similarity">
    <text evidence="2">Belongs to the binding-protein-dependent transport system permease family. HisMQ subfamily.</text>
</comment>
<dbReference type="EMBL" id="WIVV01000198">
    <property type="protein sequence ID" value="MQU45777.1"/>
    <property type="molecule type" value="Genomic_DNA"/>
</dbReference>
<dbReference type="GO" id="GO:0006865">
    <property type="term" value="P:amino acid transport"/>
    <property type="evidence" value="ECO:0007669"/>
    <property type="project" value="UniProtKB-KW"/>
</dbReference>
<evidence type="ECO:0000256" key="5">
    <source>
        <dbReference type="ARBA" id="ARBA00022519"/>
    </source>
</evidence>
<evidence type="ECO:0000256" key="1">
    <source>
        <dbReference type="ARBA" id="ARBA00004429"/>
    </source>
</evidence>
<feature type="transmembrane region" description="Helical" evidence="10">
    <location>
        <begin position="201"/>
        <end position="225"/>
    </location>
</feature>
<comment type="subcellular location">
    <subcellularLocation>
        <location evidence="1">Cell inner membrane</location>
        <topology evidence="1">Multi-pass membrane protein</topology>
    </subcellularLocation>
    <subcellularLocation>
        <location evidence="10">Cell membrane</location>
        <topology evidence="10">Multi-pass membrane protein</topology>
    </subcellularLocation>
</comment>
<evidence type="ECO:0000313" key="16">
    <source>
        <dbReference type="Proteomes" id="UP000466863"/>
    </source>
</evidence>
<protein>
    <submittedName>
        <fullName evidence="13">ABC transporter permease subunit</fullName>
    </submittedName>
</protein>
<keyword evidence="8 10" id="KW-1133">Transmembrane helix</keyword>
<reference evidence="15 16" key="1">
    <citation type="submission" date="2019-10" db="EMBL/GenBank/DDBJ databases">
        <title>Evaluation of single-gene subtyping targets for Pseudomonas.</title>
        <authorList>
            <person name="Reichler S.J."/>
            <person name="Orsi R.H."/>
            <person name="Wiedmann M."/>
            <person name="Martin N.H."/>
            <person name="Murphy S.I."/>
        </authorList>
    </citation>
    <scope>NUCLEOTIDE SEQUENCE [LARGE SCALE GENOMIC DNA]</scope>
    <source>
        <strain evidence="14 16">FSL R10-1876</strain>
        <strain evidence="13 17">FSL R10-2107</strain>
        <strain evidence="12 15">FSL R10-2932</strain>
    </source>
</reference>
<dbReference type="AlphaFoldDB" id="A0A6A7ZF87"/>
<dbReference type="CDD" id="cd06261">
    <property type="entry name" value="TM_PBP2"/>
    <property type="match status" value="1"/>
</dbReference>
<evidence type="ECO:0000313" key="14">
    <source>
        <dbReference type="EMBL" id="MQU45777.1"/>
    </source>
</evidence>
<sequence>MSSYLEMLSFSPSGWAIPLLQGAWLTIQLALCTLPLGLALGLCLALGMNSGRPILGRFCTVFVTIFRGLPELLTIFIIYYGVQLLIKEVSASMGWPGFQVNGFFSGMLALGLVFGSFSSEVFLTAIQAVARGQSEAAYALGLSKLDRFRFVIAPQLWRIALPGLGNLWLVLLKETSLLSVISLSDLMRQTYLAVSNTKEPFFFYALACGIYLLFSITSGQVLNVMEKRANRFYGRT</sequence>
<dbReference type="InterPro" id="IPR051613">
    <property type="entry name" value="ABC_transp_permease_HisMQ"/>
</dbReference>
<dbReference type="PANTHER" id="PTHR30133:SF2">
    <property type="entry name" value="ARGININE ABC TRANSPORTER PERMEASE PROTEIN ARTQ"/>
    <property type="match status" value="1"/>
</dbReference>
<organism evidence="13 17">
    <name type="scientific">Pseudomonas helleri</name>
    <dbReference type="NCBI Taxonomy" id="1608996"/>
    <lineage>
        <taxon>Bacteria</taxon>
        <taxon>Pseudomonadati</taxon>
        <taxon>Pseudomonadota</taxon>
        <taxon>Gammaproteobacteria</taxon>
        <taxon>Pseudomonadales</taxon>
        <taxon>Pseudomonadaceae</taxon>
        <taxon>Pseudomonas</taxon>
    </lineage>
</organism>
<evidence type="ECO:0000256" key="9">
    <source>
        <dbReference type="ARBA" id="ARBA00023136"/>
    </source>
</evidence>
<keyword evidence="3 10" id="KW-0813">Transport</keyword>
<feature type="transmembrane region" description="Helical" evidence="10">
    <location>
        <begin position="102"/>
        <end position="129"/>
    </location>
</feature>
<keyword evidence="17" id="KW-1185">Reference proteome</keyword>
<feature type="domain" description="ABC transmembrane type-1" evidence="11">
    <location>
        <begin position="23"/>
        <end position="223"/>
    </location>
</feature>
<evidence type="ECO:0000313" key="12">
    <source>
        <dbReference type="EMBL" id="MQT78115.1"/>
    </source>
</evidence>
<dbReference type="EMBL" id="WIVX01000237">
    <property type="protein sequence ID" value="MQU34933.1"/>
    <property type="molecule type" value="Genomic_DNA"/>
</dbReference>
<name>A0A6A7ZF87_9PSED</name>
<evidence type="ECO:0000256" key="3">
    <source>
        <dbReference type="ARBA" id="ARBA00022448"/>
    </source>
</evidence>
<evidence type="ECO:0000313" key="15">
    <source>
        <dbReference type="Proteomes" id="UP000447574"/>
    </source>
</evidence>
<evidence type="ECO:0000256" key="7">
    <source>
        <dbReference type="ARBA" id="ARBA00022970"/>
    </source>
</evidence>
<dbReference type="Proteomes" id="UP000466863">
    <property type="component" value="Unassembled WGS sequence"/>
</dbReference>
<feature type="transmembrane region" description="Helical" evidence="10">
    <location>
        <begin position="150"/>
        <end position="171"/>
    </location>
</feature>
<evidence type="ECO:0000256" key="10">
    <source>
        <dbReference type="RuleBase" id="RU363032"/>
    </source>
</evidence>
<dbReference type="InterPro" id="IPR010065">
    <property type="entry name" value="AA_ABC_transptr_permease_3TM"/>
</dbReference>
<accession>A0A6A7ZF87</accession>
<keyword evidence="6 10" id="KW-0812">Transmembrane</keyword>
<keyword evidence="5" id="KW-0997">Cell inner membrane</keyword>
<evidence type="ECO:0000256" key="4">
    <source>
        <dbReference type="ARBA" id="ARBA00022475"/>
    </source>
</evidence>
<evidence type="ECO:0000313" key="17">
    <source>
        <dbReference type="Proteomes" id="UP000470186"/>
    </source>
</evidence>
<dbReference type="SUPFAM" id="SSF161098">
    <property type="entry name" value="MetI-like"/>
    <property type="match status" value="1"/>
</dbReference>
<dbReference type="GO" id="GO:0043190">
    <property type="term" value="C:ATP-binding cassette (ABC) transporter complex"/>
    <property type="evidence" value="ECO:0007669"/>
    <property type="project" value="InterPro"/>
</dbReference>
<evidence type="ECO:0000256" key="8">
    <source>
        <dbReference type="ARBA" id="ARBA00022989"/>
    </source>
</evidence>
<keyword evidence="4" id="KW-1003">Cell membrane</keyword>
<dbReference type="PROSITE" id="PS50928">
    <property type="entry name" value="ABC_TM1"/>
    <property type="match status" value="1"/>
</dbReference>
<dbReference type="InterPro" id="IPR000515">
    <property type="entry name" value="MetI-like"/>
</dbReference>
<dbReference type="PANTHER" id="PTHR30133">
    <property type="entry name" value="CATIONIC AMINO ACID TRANSPORTER, MEMBRANE COMPONENT"/>
    <property type="match status" value="1"/>
</dbReference>
<dbReference type="InterPro" id="IPR035906">
    <property type="entry name" value="MetI-like_sf"/>
</dbReference>
<dbReference type="Gene3D" id="1.10.3720.10">
    <property type="entry name" value="MetI-like"/>
    <property type="match status" value="1"/>
</dbReference>
<feature type="transmembrane region" description="Helical" evidence="10">
    <location>
        <begin position="20"/>
        <end position="46"/>
    </location>
</feature>
<evidence type="ECO:0000256" key="6">
    <source>
        <dbReference type="ARBA" id="ARBA00022692"/>
    </source>
</evidence>
<dbReference type="Proteomes" id="UP000447574">
    <property type="component" value="Unassembled WGS sequence"/>
</dbReference>